<name>A0A511BU18_9PROT</name>
<dbReference type="InterPro" id="IPR001509">
    <property type="entry name" value="Epimerase_deHydtase"/>
</dbReference>
<evidence type="ECO:0000313" key="3">
    <source>
        <dbReference type="EMBL" id="GEL01458.1"/>
    </source>
</evidence>
<protein>
    <submittedName>
        <fullName evidence="3">3-beta-hydroxy-Delta(5)-steroid dehydrogenase</fullName>
    </submittedName>
</protein>
<organism evidence="3 4">
    <name type="scientific">Swaminathania salitolerans</name>
    <dbReference type="NCBI Taxonomy" id="182838"/>
    <lineage>
        <taxon>Bacteria</taxon>
        <taxon>Pseudomonadati</taxon>
        <taxon>Pseudomonadota</taxon>
        <taxon>Alphaproteobacteria</taxon>
        <taxon>Acetobacterales</taxon>
        <taxon>Acetobacteraceae</taxon>
        <taxon>Swaminathania</taxon>
    </lineage>
</organism>
<dbReference type="SUPFAM" id="SSF51735">
    <property type="entry name" value="NAD(P)-binding Rossmann-fold domains"/>
    <property type="match status" value="1"/>
</dbReference>
<feature type="region of interest" description="Disordered" evidence="1">
    <location>
        <begin position="34"/>
        <end position="60"/>
    </location>
</feature>
<dbReference type="GO" id="GO:0044877">
    <property type="term" value="F:protein-containing complex binding"/>
    <property type="evidence" value="ECO:0007669"/>
    <property type="project" value="TreeGrafter"/>
</dbReference>
<dbReference type="Proteomes" id="UP000321405">
    <property type="component" value="Unassembled WGS sequence"/>
</dbReference>
<dbReference type="Pfam" id="PF01370">
    <property type="entry name" value="Epimerase"/>
    <property type="match status" value="1"/>
</dbReference>
<evidence type="ECO:0000256" key="1">
    <source>
        <dbReference type="SAM" id="MobiDB-lite"/>
    </source>
</evidence>
<gene>
    <name evidence="3" type="ORF">SSA02_06210</name>
</gene>
<comment type="caution">
    <text evidence="3">The sequence shown here is derived from an EMBL/GenBank/DDBJ whole genome shotgun (WGS) entry which is preliminary data.</text>
</comment>
<dbReference type="CDD" id="cd05271">
    <property type="entry name" value="NDUFA9_like_SDR_a"/>
    <property type="match status" value="1"/>
</dbReference>
<feature type="domain" description="NAD-dependent epimerase/dehydratase" evidence="2">
    <location>
        <begin position="6"/>
        <end position="225"/>
    </location>
</feature>
<dbReference type="PANTHER" id="PTHR12126:SF11">
    <property type="entry name" value="NADH DEHYDROGENASE [UBIQUINONE] 1 ALPHA SUBCOMPLEX SUBUNIT 9, MITOCHONDRIAL"/>
    <property type="match status" value="1"/>
</dbReference>
<dbReference type="RefSeq" id="WP_147092404.1">
    <property type="nucleotide sequence ID" value="NZ_BJVC01000001.1"/>
</dbReference>
<dbReference type="InterPro" id="IPR051207">
    <property type="entry name" value="ComplexI_NDUFA9_subunit"/>
</dbReference>
<keyword evidence="4" id="KW-1185">Reference proteome</keyword>
<sequence length="323" mass="34457">MSAERVTVFGGSGFIGRHIVSRLAALGYEVRVATRSPGPMPDLEPGDAKRPAGTEKTGKGGSVLPVYASVTDPASVRAALRDCDMAVNLVSILTEPEEGAFEAVNARAPGDVARIARESGVRKLVHVSAIGASADAPSGYGRSKAQGEQNVRAHFPDARILRPSVVFGPGDSFLTMFGLMAKVLPVLPVYSADTRLQPVYVEDVAGAAIACLLQEDLPEETVFELGGPDRLTMEEIMAFTARGVGRTPRLIRVPDRLAQLQAGLFERLPGKLLTRDQLAMLSRDNVVSPDAAGLDTLGIRAQSLQDRAPDYLSKLSLLRAFRK</sequence>
<dbReference type="InterPro" id="IPR036291">
    <property type="entry name" value="NAD(P)-bd_dom_sf"/>
</dbReference>
<reference evidence="3 4" key="1">
    <citation type="submission" date="2019-07" db="EMBL/GenBank/DDBJ databases">
        <title>Whole genome shotgun sequence of Swaminathania salitolerans NBRC 104436.</title>
        <authorList>
            <person name="Hosoyama A."/>
            <person name="Uohara A."/>
            <person name="Ohji S."/>
            <person name="Ichikawa N."/>
        </authorList>
    </citation>
    <scope>NUCLEOTIDE SEQUENCE [LARGE SCALE GENOMIC DNA]</scope>
    <source>
        <strain evidence="3 4">NBRC 104436</strain>
    </source>
</reference>
<proteinExistence type="predicted"/>
<dbReference type="PANTHER" id="PTHR12126">
    <property type="entry name" value="NADH-UBIQUINONE OXIDOREDUCTASE 39 KDA SUBUNIT-RELATED"/>
    <property type="match status" value="1"/>
</dbReference>
<feature type="compositionally biased region" description="Basic and acidic residues" evidence="1">
    <location>
        <begin position="46"/>
        <end position="58"/>
    </location>
</feature>
<dbReference type="OrthoDB" id="9776313at2"/>
<dbReference type="Gene3D" id="3.40.50.720">
    <property type="entry name" value="NAD(P)-binding Rossmann-like Domain"/>
    <property type="match status" value="1"/>
</dbReference>
<evidence type="ECO:0000259" key="2">
    <source>
        <dbReference type="Pfam" id="PF01370"/>
    </source>
</evidence>
<dbReference type="AlphaFoldDB" id="A0A511BU18"/>
<evidence type="ECO:0000313" key="4">
    <source>
        <dbReference type="Proteomes" id="UP000321405"/>
    </source>
</evidence>
<dbReference type="EMBL" id="BJVC01000001">
    <property type="protein sequence ID" value="GEL01458.1"/>
    <property type="molecule type" value="Genomic_DNA"/>
</dbReference>
<accession>A0A511BU18</accession>